<comment type="caution">
    <text evidence="1">The sequence shown here is derived from an EMBL/GenBank/DDBJ whole genome shotgun (WGS) entry which is preliminary data.</text>
</comment>
<dbReference type="AlphaFoldDB" id="A0A927MQF8"/>
<name>A0A927MQF8_9ACTN</name>
<keyword evidence="2" id="KW-1185">Reference proteome</keyword>
<evidence type="ECO:0000313" key="1">
    <source>
        <dbReference type="EMBL" id="MBE1604794.1"/>
    </source>
</evidence>
<dbReference type="RefSeq" id="WP_192749256.1">
    <property type="nucleotide sequence ID" value="NZ_BAABJL010000124.1"/>
</dbReference>
<dbReference type="Proteomes" id="UP000638648">
    <property type="component" value="Unassembled WGS sequence"/>
</dbReference>
<protein>
    <submittedName>
        <fullName evidence="1">Uncharacterized protein</fullName>
    </submittedName>
</protein>
<dbReference type="EMBL" id="JADBEM010000001">
    <property type="protein sequence ID" value="MBE1604794.1"/>
    <property type="molecule type" value="Genomic_DNA"/>
</dbReference>
<evidence type="ECO:0000313" key="2">
    <source>
        <dbReference type="Proteomes" id="UP000638648"/>
    </source>
</evidence>
<reference evidence="1" key="1">
    <citation type="submission" date="2020-10" db="EMBL/GenBank/DDBJ databases">
        <title>Sequencing the genomes of 1000 actinobacteria strains.</title>
        <authorList>
            <person name="Klenk H.-P."/>
        </authorList>
    </citation>
    <scope>NUCLEOTIDE SEQUENCE</scope>
    <source>
        <strain evidence="1">DSM 45354</strain>
    </source>
</reference>
<gene>
    <name evidence="1" type="ORF">HEB94_001642</name>
</gene>
<organism evidence="1 2">
    <name type="scientific">Actinopolymorpha pittospori</name>
    <dbReference type="NCBI Taxonomy" id="648752"/>
    <lineage>
        <taxon>Bacteria</taxon>
        <taxon>Bacillati</taxon>
        <taxon>Actinomycetota</taxon>
        <taxon>Actinomycetes</taxon>
        <taxon>Propionibacteriales</taxon>
        <taxon>Actinopolymorphaceae</taxon>
        <taxon>Actinopolymorpha</taxon>
    </lineage>
</organism>
<accession>A0A927MQF8</accession>
<proteinExistence type="predicted"/>
<sequence>MRAEHVDHLVDGLQALLATVGQPVLAAWNAKEDLLDLLAKARTRPDRTTFSHLLRLFDQRCAATHPTQLHRLATAVDLDAARGAGACAQCRDVDRVLSRISLP</sequence>